<dbReference type="EMBL" id="PQIB02000657">
    <property type="protein sequence ID" value="RLM48954.1"/>
    <property type="molecule type" value="Genomic_DNA"/>
</dbReference>
<dbReference type="GO" id="GO:0016301">
    <property type="term" value="F:kinase activity"/>
    <property type="evidence" value="ECO:0007669"/>
    <property type="project" value="UniProtKB-KW"/>
</dbReference>
<proteinExistence type="predicted"/>
<dbReference type="AlphaFoldDB" id="A0A3L6P9H0"/>
<sequence length="115" mass="12626">MSDELRTAEQEIDIPPAACEDDVGAPNPVLGTRVGIEQGVAMANRQTRWTDRVACRCWAAPAPVPVLRARHSVPDCGYLRSLLLGARMAEELRAAEQEVVMFIRLIPLITLVDTC</sequence>
<evidence type="ECO:0000313" key="2">
    <source>
        <dbReference type="Proteomes" id="UP000275267"/>
    </source>
</evidence>
<comment type="caution">
    <text evidence="1">The sequence shown here is derived from an EMBL/GenBank/DDBJ whole genome shotgun (WGS) entry which is preliminary data.</text>
</comment>
<dbReference type="OrthoDB" id="677885at2759"/>
<dbReference type="STRING" id="4540.A0A3L6P9H0"/>
<reference evidence="2" key="1">
    <citation type="journal article" date="2019" name="Nat. Commun.">
        <title>The genome of broomcorn millet.</title>
        <authorList>
            <person name="Zou C."/>
            <person name="Miki D."/>
            <person name="Li D."/>
            <person name="Tang Q."/>
            <person name="Xiao L."/>
            <person name="Rajput S."/>
            <person name="Deng P."/>
            <person name="Jia W."/>
            <person name="Huang R."/>
            <person name="Zhang M."/>
            <person name="Sun Y."/>
            <person name="Hu J."/>
            <person name="Fu X."/>
            <person name="Schnable P.S."/>
            <person name="Li F."/>
            <person name="Zhang H."/>
            <person name="Feng B."/>
            <person name="Zhu X."/>
            <person name="Liu R."/>
            <person name="Schnable J.C."/>
            <person name="Zhu J.-K."/>
            <person name="Zhang H."/>
        </authorList>
    </citation>
    <scope>NUCLEOTIDE SEQUENCE [LARGE SCALE GENOMIC DNA]</scope>
</reference>
<keyword evidence="2" id="KW-1185">Reference proteome</keyword>
<organism evidence="1 2">
    <name type="scientific">Panicum miliaceum</name>
    <name type="common">Proso millet</name>
    <name type="synonym">Broomcorn millet</name>
    <dbReference type="NCBI Taxonomy" id="4540"/>
    <lineage>
        <taxon>Eukaryota</taxon>
        <taxon>Viridiplantae</taxon>
        <taxon>Streptophyta</taxon>
        <taxon>Embryophyta</taxon>
        <taxon>Tracheophyta</taxon>
        <taxon>Spermatophyta</taxon>
        <taxon>Magnoliopsida</taxon>
        <taxon>Liliopsida</taxon>
        <taxon>Poales</taxon>
        <taxon>Poaceae</taxon>
        <taxon>PACMAD clade</taxon>
        <taxon>Panicoideae</taxon>
        <taxon>Panicodae</taxon>
        <taxon>Paniceae</taxon>
        <taxon>Panicinae</taxon>
        <taxon>Panicum</taxon>
        <taxon>Panicum sect. Panicum</taxon>
    </lineage>
</organism>
<dbReference type="Proteomes" id="UP000275267">
    <property type="component" value="Unassembled WGS sequence"/>
</dbReference>
<protein>
    <submittedName>
        <fullName evidence="1">Cysteine-rich receptor-like protein kinase 10 isoform X1</fullName>
    </submittedName>
</protein>
<name>A0A3L6P9H0_PANMI</name>
<gene>
    <name evidence="1" type="ORF">C2845_PMPSC055732</name>
</gene>
<evidence type="ECO:0000313" key="1">
    <source>
        <dbReference type="EMBL" id="RLM48954.1"/>
    </source>
</evidence>
<accession>A0A3L6P9H0</accession>